<comment type="catalytic activity">
    <reaction evidence="5">
        <text>alpha-D-glucose = beta-D-glucose</text>
        <dbReference type="Rhea" id="RHEA:10264"/>
        <dbReference type="ChEBI" id="CHEBI:15903"/>
        <dbReference type="ChEBI" id="CHEBI:17925"/>
        <dbReference type="EC" id="5.1.3.3"/>
    </reaction>
</comment>
<dbReference type="InterPro" id="IPR047215">
    <property type="entry name" value="Galactose_mutarotase-like"/>
</dbReference>
<dbReference type="GO" id="GO:0004034">
    <property type="term" value="F:aldose 1-epimerase activity"/>
    <property type="evidence" value="ECO:0007669"/>
    <property type="project" value="UniProtKB-EC"/>
</dbReference>
<evidence type="ECO:0000256" key="7">
    <source>
        <dbReference type="PIRSR" id="PIRSR005096-2"/>
    </source>
</evidence>
<accession>A0A1L3SS71</accession>
<name>A0A1L3SS71_9HYPH</name>
<dbReference type="InterPro" id="IPR015443">
    <property type="entry name" value="Aldose_1-epimerase"/>
</dbReference>
<proteinExistence type="inferred from homology"/>
<evidence type="ECO:0000256" key="8">
    <source>
        <dbReference type="PIRSR" id="PIRSR005096-3"/>
    </source>
</evidence>
<dbReference type="PIRSF" id="PIRSF005096">
    <property type="entry name" value="GALM"/>
    <property type="match status" value="1"/>
</dbReference>
<feature type="binding site" evidence="8">
    <location>
        <begin position="75"/>
        <end position="76"/>
    </location>
    <ligand>
        <name>beta-D-galactose</name>
        <dbReference type="ChEBI" id="CHEBI:27667"/>
    </ligand>
</feature>
<evidence type="ECO:0000256" key="4">
    <source>
        <dbReference type="ARBA" id="ARBA00023277"/>
    </source>
</evidence>
<dbReference type="GO" id="GO:0006006">
    <property type="term" value="P:glucose metabolic process"/>
    <property type="evidence" value="ECO:0007669"/>
    <property type="project" value="TreeGrafter"/>
</dbReference>
<dbReference type="Pfam" id="PF01263">
    <property type="entry name" value="Aldose_epim"/>
    <property type="match status" value="1"/>
</dbReference>
<dbReference type="RefSeq" id="WP_072604762.1">
    <property type="nucleotide sequence ID" value="NZ_CP018171.1"/>
</dbReference>
<keyword evidence="3 5" id="KW-0413">Isomerase</keyword>
<sequence>MADAEEFGTTAEGEAVHRLEIKGGGLTARILTWGAVVQDLRLAEHDAPLVLGFESFEDYPAYSSYFGAIAGRYANRISGGRFTIEGQRFQTDTNFLGKHTLHGGSKSTGKRVWRLDNRGSDFVTMALRDPDGFMGFPGTLDIQCTYRLKLPGTLSVELSAITDQATLCNLAHHSYFNLNDGGMNDVLGHRMMIPAQAYLPVDGELIPTGVVQPVEGTAFDFLMPRPIGLPFGGKHVDYDHNFCLSASRGPLKQMAWAQGTNSGVEMEVWSTEPGLQFYDGHKVAREKPGLGGRIYKANAGFAVEPQIWPDSPNRSYFPQALLWPGDRYRQVTEYRFRLP</sequence>
<dbReference type="KEGG" id="meso:BSQ44_12905"/>
<comment type="pathway">
    <text evidence="1 5">Carbohydrate metabolism; hexose metabolism.</text>
</comment>
<reference evidence="10" key="1">
    <citation type="submission" date="2016-11" db="EMBL/GenBank/DDBJ databases">
        <title>Mesorhizobium oceanicum sp. nov., isolated from deep seawater in South China Sea.</title>
        <authorList>
            <person name="Fu G.-Y."/>
        </authorList>
    </citation>
    <scope>NUCLEOTIDE SEQUENCE [LARGE SCALE GENOMIC DNA]</scope>
    <source>
        <strain evidence="10">B7</strain>
    </source>
</reference>
<feature type="active site" description="Proton acceptor" evidence="6">
    <location>
        <position position="304"/>
    </location>
</feature>
<feature type="binding site" evidence="8">
    <location>
        <begin position="173"/>
        <end position="175"/>
    </location>
    <ligand>
        <name>beta-D-galactose</name>
        <dbReference type="ChEBI" id="CHEBI:27667"/>
    </ligand>
</feature>
<organism evidence="9 10">
    <name type="scientific">Aquibium oceanicum</name>
    <dbReference type="NCBI Taxonomy" id="1670800"/>
    <lineage>
        <taxon>Bacteria</taxon>
        <taxon>Pseudomonadati</taxon>
        <taxon>Pseudomonadota</taxon>
        <taxon>Alphaproteobacteria</taxon>
        <taxon>Hyphomicrobiales</taxon>
        <taxon>Phyllobacteriaceae</taxon>
        <taxon>Aquibium</taxon>
    </lineage>
</organism>
<evidence type="ECO:0000256" key="6">
    <source>
        <dbReference type="PIRSR" id="PIRSR005096-1"/>
    </source>
</evidence>
<protein>
    <recommendedName>
        <fullName evidence="5">Aldose 1-epimerase</fullName>
        <ecNumber evidence="5">5.1.3.3</ecNumber>
    </recommendedName>
</protein>
<evidence type="ECO:0000313" key="9">
    <source>
        <dbReference type="EMBL" id="APH72162.1"/>
    </source>
</evidence>
<keyword evidence="10" id="KW-1185">Reference proteome</keyword>
<evidence type="ECO:0000256" key="3">
    <source>
        <dbReference type="ARBA" id="ARBA00023235"/>
    </source>
</evidence>
<evidence type="ECO:0000256" key="1">
    <source>
        <dbReference type="ARBA" id="ARBA00005028"/>
    </source>
</evidence>
<evidence type="ECO:0000256" key="5">
    <source>
        <dbReference type="PIRNR" id="PIRNR005096"/>
    </source>
</evidence>
<dbReference type="AlphaFoldDB" id="A0A1L3SS71"/>
<dbReference type="UniPathway" id="UPA00242"/>
<dbReference type="GO" id="GO:0033499">
    <property type="term" value="P:galactose catabolic process via UDP-galactose, Leloir pathway"/>
    <property type="evidence" value="ECO:0007669"/>
    <property type="project" value="TreeGrafter"/>
</dbReference>
<dbReference type="InterPro" id="IPR008183">
    <property type="entry name" value="Aldose_1/G6P_1-epimerase"/>
</dbReference>
<keyword evidence="4 5" id="KW-0119">Carbohydrate metabolism</keyword>
<feature type="active site" description="Proton donor" evidence="6">
    <location>
        <position position="173"/>
    </location>
</feature>
<dbReference type="Proteomes" id="UP000182840">
    <property type="component" value="Chromosome"/>
</dbReference>
<gene>
    <name evidence="9" type="ORF">BSQ44_12905</name>
</gene>
<dbReference type="InterPro" id="IPR011013">
    <property type="entry name" value="Gal_mutarotase_sf_dom"/>
</dbReference>
<dbReference type="PANTHER" id="PTHR10091">
    <property type="entry name" value="ALDOSE-1-EPIMERASE"/>
    <property type="match status" value="1"/>
</dbReference>
<dbReference type="PANTHER" id="PTHR10091:SF49">
    <property type="entry name" value="ALDOSE 1-EPIMERASE"/>
    <property type="match status" value="1"/>
</dbReference>
<dbReference type="Gene3D" id="2.70.98.10">
    <property type="match status" value="1"/>
</dbReference>
<dbReference type="CDD" id="cd09019">
    <property type="entry name" value="galactose_mutarotase_like"/>
    <property type="match status" value="1"/>
</dbReference>
<dbReference type="GO" id="GO:0030246">
    <property type="term" value="F:carbohydrate binding"/>
    <property type="evidence" value="ECO:0007669"/>
    <property type="project" value="InterPro"/>
</dbReference>
<comment type="similarity">
    <text evidence="2 5">Belongs to the aldose epimerase family.</text>
</comment>
<evidence type="ECO:0000256" key="2">
    <source>
        <dbReference type="ARBA" id="ARBA00006206"/>
    </source>
</evidence>
<dbReference type="STRING" id="1670800.BSQ44_12905"/>
<feature type="binding site" evidence="7">
    <location>
        <position position="239"/>
    </location>
    <ligand>
        <name>beta-D-galactose</name>
        <dbReference type="ChEBI" id="CHEBI:27667"/>
    </ligand>
</feature>
<dbReference type="SUPFAM" id="SSF74650">
    <property type="entry name" value="Galactose mutarotase-like"/>
    <property type="match status" value="1"/>
</dbReference>
<dbReference type="EMBL" id="CP018171">
    <property type="protein sequence ID" value="APH72162.1"/>
    <property type="molecule type" value="Genomic_DNA"/>
</dbReference>
<evidence type="ECO:0000313" key="10">
    <source>
        <dbReference type="Proteomes" id="UP000182840"/>
    </source>
</evidence>
<dbReference type="EC" id="5.1.3.3" evidence="5"/>
<dbReference type="InterPro" id="IPR014718">
    <property type="entry name" value="GH-type_carb-bd"/>
</dbReference>
<dbReference type="OrthoDB" id="9779408at2"/>